<keyword evidence="1" id="KW-1133">Transmembrane helix</keyword>
<gene>
    <name evidence="3" type="ORF">ACFQU0_16660</name>
</gene>
<name>A0ABW2SGT5_9BURK</name>
<comment type="caution">
    <text evidence="3">The sequence shown here is derived from an EMBL/GenBank/DDBJ whole genome shotgun (WGS) entry which is preliminary data.</text>
</comment>
<dbReference type="Proteomes" id="UP001596457">
    <property type="component" value="Unassembled WGS sequence"/>
</dbReference>
<keyword evidence="1" id="KW-0472">Membrane</keyword>
<dbReference type="EMBL" id="JBHTBZ010000051">
    <property type="protein sequence ID" value="MFC7462062.1"/>
    <property type="molecule type" value="Genomic_DNA"/>
</dbReference>
<evidence type="ECO:0000256" key="1">
    <source>
        <dbReference type="SAM" id="Phobius"/>
    </source>
</evidence>
<keyword evidence="1" id="KW-0812">Transmembrane</keyword>
<evidence type="ECO:0000313" key="3">
    <source>
        <dbReference type="EMBL" id="MFC7462062.1"/>
    </source>
</evidence>
<feature type="transmembrane region" description="Helical" evidence="1">
    <location>
        <begin position="70"/>
        <end position="89"/>
    </location>
</feature>
<organism evidence="3 4">
    <name type="scientific">Hydrogenophaga defluvii</name>
    <dbReference type="NCBI Taxonomy" id="249410"/>
    <lineage>
        <taxon>Bacteria</taxon>
        <taxon>Pseudomonadati</taxon>
        <taxon>Pseudomonadota</taxon>
        <taxon>Betaproteobacteria</taxon>
        <taxon>Burkholderiales</taxon>
        <taxon>Comamonadaceae</taxon>
        <taxon>Hydrogenophaga</taxon>
    </lineage>
</organism>
<feature type="chain" id="PRO_5046596880" evidence="2">
    <location>
        <begin position="22"/>
        <end position="91"/>
    </location>
</feature>
<dbReference type="RefSeq" id="WP_382202760.1">
    <property type="nucleotide sequence ID" value="NZ_JBHTBZ010000051.1"/>
</dbReference>
<evidence type="ECO:0000256" key="2">
    <source>
        <dbReference type="SAM" id="SignalP"/>
    </source>
</evidence>
<accession>A0ABW2SGT5</accession>
<proteinExistence type="predicted"/>
<reference evidence="4" key="1">
    <citation type="journal article" date="2019" name="Int. J. Syst. Evol. Microbiol.">
        <title>The Global Catalogue of Microorganisms (GCM) 10K type strain sequencing project: providing services to taxonomists for standard genome sequencing and annotation.</title>
        <authorList>
            <consortium name="The Broad Institute Genomics Platform"/>
            <consortium name="The Broad Institute Genome Sequencing Center for Infectious Disease"/>
            <person name="Wu L."/>
            <person name="Ma J."/>
        </authorList>
    </citation>
    <scope>NUCLEOTIDE SEQUENCE [LARGE SCALE GENOMIC DNA]</scope>
    <source>
        <strain evidence="4">CCUG 53903</strain>
    </source>
</reference>
<protein>
    <submittedName>
        <fullName evidence="3">Uncharacterized protein</fullName>
    </submittedName>
</protein>
<keyword evidence="4" id="KW-1185">Reference proteome</keyword>
<keyword evidence="2" id="KW-0732">Signal</keyword>
<evidence type="ECO:0000313" key="4">
    <source>
        <dbReference type="Proteomes" id="UP001596457"/>
    </source>
</evidence>
<sequence length="91" mass="9601">MKTFLTLLVVVLALVSAFCWAISARATVLASNQSSGYGALLGGDLIAKGPSGERIDLHATLVKQSRWNRYAAISAAICAIAQAALFAWFTT</sequence>
<feature type="signal peptide" evidence="2">
    <location>
        <begin position="1"/>
        <end position="21"/>
    </location>
</feature>